<sequence length="134" mass="14199">MALMAAPNAFATLARTEAGAYVGRLFWMDARVSMLLGVLLLLVEQRRQRQQHEGRVVFNRFLTLPAAAVFLAVLGYDALQPWMAQAKSGQASASFALLHAASLACFGAKALVVAALAWASITSCDSSAGKASRA</sequence>
<dbReference type="Pfam" id="PF13664">
    <property type="entry name" value="DUF4149"/>
    <property type="match status" value="1"/>
</dbReference>
<dbReference type="InterPro" id="IPR025423">
    <property type="entry name" value="TMEM205-like"/>
</dbReference>
<dbReference type="AlphaFoldDB" id="A0A437LS26"/>
<protein>
    <submittedName>
        <fullName evidence="7">DUF4149 domain-containing protein</fullName>
    </submittedName>
</protein>
<evidence type="ECO:0000259" key="6">
    <source>
        <dbReference type="Pfam" id="PF13664"/>
    </source>
</evidence>
<feature type="domain" description="TMEM205-like" evidence="6">
    <location>
        <begin position="4"/>
        <end position="88"/>
    </location>
</feature>
<reference evidence="7 8" key="1">
    <citation type="submission" date="2019-01" db="EMBL/GenBank/DDBJ databases">
        <authorList>
            <person name="Chen W.-M."/>
        </authorList>
    </citation>
    <scope>NUCLEOTIDE SEQUENCE [LARGE SCALE GENOMIC DNA]</scope>
    <source>
        <strain evidence="7 8">CCP-18</strain>
    </source>
</reference>
<accession>A0A437LS26</accession>
<feature type="transmembrane region" description="Helical" evidence="5">
    <location>
        <begin position="56"/>
        <end position="76"/>
    </location>
</feature>
<keyword evidence="3 5" id="KW-1133">Transmembrane helix</keyword>
<comment type="caution">
    <text evidence="7">The sequence shown here is derived from an EMBL/GenBank/DDBJ whole genome shotgun (WGS) entry which is preliminary data.</text>
</comment>
<name>A0A437LS26_9BURK</name>
<evidence type="ECO:0000256" key="3">
    <source>
        <dbReference type="ARBA" id="ARBA00022989"/>
    </source>
</evidence>
<keyword evidence="8" id="KW-1185">Reference proteome</keyword>
<evidence type="ECO:0000256" key="4">
    <source>
        <dbReference type="ARBA" id="ARBA00023136"/>
    </source>
</evidence>
<dbReference type="EMBL" id="SACM01000001">
    <property type="protein sequence ID" value="RVT88178.1"/>
    <property type="molecule type" value="Genomic_DNA"/>
</dbReference>
<proteinExistence type="predicted"/>
<evidence type="ECO:0000256" key="5">
    <source>
        <dbReference type="SAM" id="Phobius"/>
    </source>
</evidence>
<keyword evidence="4 5" id="KW-0472">Membrane</keyword>
<evidence type="ECO:0000256" key="2">
    <source>
        <dbReference type="ARBA" id="ARBA00022692"/>
    </source>
</evidence>
<feature type="transmembrane region" description="Helical" evidence="5">
    <location>
        <begin position="25"/>
        <end position="44"/>
    </location>
</feature>
<comment type="subcellular location">
    <subcellularLocation>
        <location evidence="1">Membrane</location>
    </subcellularLocation>
</comment>
<evidence type="ECO:0000313" key="7">
    <source>
        <dbReference type="EMBL" id="RVT88178.1"/>
    </source>
</evidence>
<evidence type="ECO:0000256" key="1">
    <source>
        <dbReference type="ARBA" id="ARBA00004370"/>
    </source>
</evidence>
<organism evidence="7 8">
    <name type="scientific">Inhella crocodyli</name>
    <dbReference type="NCBI Taxonomy" id="2499851"/>
    <lineage>
        <taxon>Bacteria</taxon>
        <taxon>Pseudomonadati</taxon>
        <taxon>Pseudomonadota</taxon>
        <taxon>Betaproteobacteria</taxon>
        <taxon>Burkholderiales</taxon>
        <taxon>Sphaerotilaceae</taxon>
        <taxon>Inhella</taxon>
    </lineage>
</organism>
<dbReference type="GO" id="GO:0016020">
    <property type="term" value="C:membrane"/>
    <property type="evidence" value="ECO:0007669"/>
    <property type="project" value="UniProtKB-SubCell"/>
</dbReference>
<evidence type="ECO:0000313" key="8">
    <source>
        <dbReference type="Proteomes" id="UP000288587"/>
    </source>
</evidence>
<dbReference type="Proteomes" id="UP000288587">
    <property type="component" value="Unassembled WGS sequence"/>
</dbReference>
<keyword evidence="2 5" id="KW-0812">Transmembrane</keyword>
<feature type="transmembrane region" description="Helical" evidence="5">
    <location>
        <begin position="96"/>
        <end position="121"/>
    </location>
</feature>
<gene>
    <name evidence="7" type="ORF">EOD73_04015</name>
</gene>